<dbReference type="GO" id="GO:0006508">
    <property type="term" value="P:proteolysis"/>
    <property type="evidence" value="ECO:0007669"/>
    <property type="project" value="UniProtKB-KW"/>
</dbReference>
<keyword evidence="8" id="KW-0378">Hydrolase</keyword>
<dbReference type="Proteomes" id="UP000253740">
    <property type="component" value="Unassembled WGS sequence"/>
</dbReference>
<evidence type="ECO:0000256" key="4">
    <source>
        <dbReference type="ARBA" id="ARBA00023136"/>
    </source>
</evidence>
<evidence type="ECO:0000256" key="1">
    <source>
        <dbReference type="ARBA" id="ARBA00004141"/>
    </source>
</evidence>
<organism evidence="8">
    <name type="scientific">Mizugakiibacter sediminis</name>
    <dbReference type="NCBI Taxonomy" id="1475481"/>
    <lineage>
        <taxon>Bacteria</taxon>
        <taxon>Pseudomonadati</taxon>
        <taxon>Pseudomonadota</taxon>
        <taxon>Gammaproteobacteria</taxon>
        <taxon>Lysobacterales</taxon>
        <taxon>Rhodanobacteraceae</taxon>
        <taxon>Mizugakiibacter</taxon>
    </lineage>
</organism>
<dbReference type="PANTHER" id="PTHR33507">
    <property type="entry name" value="INNER MEMBRANE PROTEIN YBBJ"/>
    <property type="match status" value="1"/>
</dbReference>
<keyword evidence="8" id="KW-0645">Protease</keyword>
<feature type="domain" description="NfeD-like C-terminal" evidence="6">
    <location>
        <begin position="92"/>
        <end position="146"/>
    </location>
</feature>
<keyword evidence="2 5" id="KW-0812">Transmembrane</keyword>
<dbReference type="RefSeq" id="WP_062534629.1">
    <property type="nucleotide sequence ID" value="NZ_DF970151.1"/>
</dbReference>
<keyword evidence="3 5" id="KW-1133">Transmembrane helix</keyword>
<feature type="transmembrane region" description="Helical" evidence="5">
    <location>
        <begin position="53"/>
        <end position="71"/>
    </location>
</feature>
<dbReference type="PANTHER" id="PTHR33507:SF3">
    <property type="entry name" value="INNER MEMBRANE PROTEIN YBBJ"/>
    <property type="match status" value="1"/>
</dbReference>
<evidence type="ECO:0000256" key="2">
    <source>
        <dbReference type="ARBA" id="ARBA00022692"/>
    </source>
</evidence>
<dbReference type="Pfam" id="PF01957">
    <property type="entry name" value="NfeD"/>
    <property type="match status" value="1"/>
</dbReference>
<dbReference type="InterPro" id="IPR012340">
    <property type="entry name" value="NA-bd_OB-fold"/>
</dbReference>
<dbReference type="Gene3D" id="2.40.50.140">
    <property type="entry name" value="Nucleic acid-binding proteins"/>
    <property type="match status" value="1"/>
</dbReference>
<sequence>MNLDVSAHYVWWVLALLLIGGEVVVPGYFLLWIGIAAGAMGLIVLALPQLGLLPQAVLFAILAFVSCFAYWKLLRPRLERDAPDAAGLNRRAERLIGQRYVLETAIEHGRGKARVGDSLWLVEGPDLPAGATVEVVGVDGSTLKVKAAG</sequence>
<dbReference type="AlphaFoldDB" id="A0A0K8QJL2"/>
<evidence type="ECO:0000259" key="6">
    <source>
        <dbReference type="Pfam" id="PF01957"/>
    </source>
</evidence>
<dbReference type="EMBL" id="DF952398">
    <property type="protein sequence ID" value="GAN45821.1"/>
    <property type="molecule type" value="Genomic_DNA"/>
</dbReference>
<dbReference type="EMBL" id="DF970151">
    <property type="protein sequence ID" value="GAP65125.1"/>
    <property type="molecule type" value="Genomic_DNA"/>
</dbReference>
<evidence type="ECO:0000313" key="7">
    <source>
        <dbReference type="EMBL" id="GAN45821.1"/>
    </source>
</evidence>
<dbReference type="STRING" id="1475481.GCA_000953855_00421"/>
<reference evidence="7" key="1">
    <citation type="submission" date="2015-03" db="EMBL/GenBank/DDBJ databases">
        <title>Draft genome sequence of Mizugakiibacter sediminis skMP5.</title>
        <authorList>
            <person name="Watanabe T."/>
            <person name="Kojima H."/>
            <person name="Fukui M."/>
        </authorList>
    </citation>
    <scope>NUCLEOTIDE SEQUENCE</scope>
    <source>
        <strain evidence="7">SkMP5</strain>
    </source>
</reference>
<evidence type="ECO:0000313" key="8">
    <source>
        <dbReference type="EMBL" id="GAP65125.1"/>
    </source>
</evidence>
<evidence type="ECO:0000256" key="5">
    <source>
        <dbReference type="SAM" id="Phobius"/>
    </source>
</evidence>
<evidence type="ECO:0000256" key="3">
    <source>
        <dbReference type="ARBA" id="ARBA00022989"/>
    </source>
</evidence>
<name>A0A0K8QJL2_9GAMM</name>
<keyword evidence="4 5" id="KW-0472">Membrane</keyword>
<reference evidence="8" key="2">
    <citation type="submission" date="2015-08" db="EMBL/GenBank/DDBJ databases">
        <title>Complete DNA Sequence of Pseudomonas syringae pv. actinidiae, the Causal Agent of Kiwifruit Canker Disease.</title>
        <authorList>
            <person name="Rikkerink E.H.A."/>
            <person name="Fineran P.C."/>
        </authorList>
    </citation>
    <scope>NUCLEOTIDE SEQUENCE</scope>
    <source>
        <strain evidence="8">SkMP5</strain>
    </source>
</reference>
<comment type="subcellular location">
    <subcellularLocation>
        <location evidence="1">Membrane</location>
        <topology evidence="1">Multi-pass membrane protein</topology>
    </subcellularLocation>
</comment>
<evidence type="ECO:0000313" key="9">
    <source>
        <dbReference type="Proteomes" id="UP000253740"/>
    </source>
</evidence>
<dbReference type="InterPro" id="IPR052165">
    <property type="entry name" value="Membrane_assoc_protease"/>
</dbReference>
<dbReference type="InterPro" id="IPR002810">
    <property type="entry name" value="NfeD-like_C"/>
</dbReference>
<dbReference type="OrthoDB" id="9810336at2"/>
<gene>
    <name evidence="7" type="ORF">MBSD_2386</name>
    <name evidence="8" type="ORF">MBSD_n0414</name>
</gene>
<protein>
    <submittedName>
        <fullName evidence="7 8">Membrane protein</fullName>
    </submittedName>
</protein>
<accession>A0A0K8QJL2</accession>
<dbReference type="HOGENOM" id="CLU_116732_4_3_6"/>
<feature type="transmembrane region" description="Helical" evidence="5">
    <location>
        <begin position="6"/>
        <end position="24"/>
    </location>
</feature>
<keyword evidence="9" id="KW-1185">Reference proteome</keyword>
<proteinExistence type="predicted"/>
<dbReference type="GO" id="GO:0005886">
    <property type="term" value="C:plasma membrane"/>
    <property type="evidence" value="ECO:0007669"/>
    <property type="project" value="TreeGrafter"/>
</dbReference>
<dbReference type="GO" id="GO:0008233">
    <property type="term" value="F:peptidase activity"/>
    <property type="evidence" value="ECO:0007669"/>
    <property type="project" value="UniProtKB-KW"/>
</dbReference>